<organism evidence="2 3">
    <name type="scientific">Streptomyces caniscabiei</name>
    <dbReference type="NCBI Taxonomy" id="2746961"/>
    <lineage>
        <taxon>Bacteria</taxon>
        <taxon>Bacillati</taxon>
        <taxon>Actinomycetota</taxon>
        <taxon>Actinomycetes</taxon>
        <taxon>Kitasatosporales</taxon>
        <taxon>Streptomycetaceae</taxon>
        <taxon>Streptomyces</taxon>
    </lineage>
</organism>
<gene>
    <name evidence="2" type="ORF">PV383_04495</name>
</gene>
<dbReference type="Proteomes" id="UP001282474">
    <property type="component" value="Unassembled WGS sequence"/>
</dbReference>
<name>A0ABU4MG51_9ACTN</name>
<dbReference type="EMBL" id="JARAWJ010000002">
    <property type="protein sequence ID" value="MDX3036430.1"/>
    <property type="molecule type" value="Genomic_DNA"/>
</dbReference>
<accession>A0ABU4MG51</accession>
<protein>
    <submittedName>
        <fullName evidence="2">Helix-turn-helix domain-containing protein</fullName>
    </submittedName>
</protein>
<comment type="caution">
    <text evidence="2">The sequence shown here is derived from an EMBL/GenBank/DDBJ whole genome shotgun (WGS) entry which is preliminary data.</text>
</comment>
<feature type="region of interest" description="Disordered" evidence="1">
    <location>
        <begin position="172"/>
        <end position="216"/>
    </location>
</feature>
<dbReference type="RefSeq" id="WP_193382748.1">
    <property type="nucleotide sequence ID" value="NZ_JABXWI010000001.1"/>
</dbReference>
<reference evidence="2 3" key="1">
    <citation type="journal article" date="2023" name="Microb. Genom.">
        <title>Mesoterricola silvestris gen. nov., sp. nov., Mesoterricola sediminis sp. nov., Geothrix oryzae sp. nov., Geothrix edaphica sp. nov., Geothrix rubra sp. nov., and Geothrix limicola sp. nov., six novel members of Acidobacteriota isolated from soils.</title>
        <authorList>
            <person name="Weisberg A.J."/>
            <person name="Pearce E."/>
            <person name="Kramer C.G."/>
            <person name="Chang J.H."/>
            <person name="Clarke C.R."/>
        </authorList>
    </citation>
    <scope>NUCLEOTIDE SEQUENCE [LARGE SCALE GENOMIC DNA]</scope>
    <source>
        <strain evidence="2 3">NE20-4-1</strain>
    </source>
</reference>
<keyword evidence="3" id="KW-1185">Reference proteome</keyword>
<evidence type="ECO:0000313" key="2">
    <source>
        <dbReference type="EMBL" id="MDX3036430.1"/>
    </source>
</evidence>
<evidence type="ECO:0000256" key="1">
    <source>
        <dbReference type="SAM" id="MobiDB-lite"/>
    </source>
</evidence>
<sequence>MDEFTAAEAAKWLDISREAVDLAAREGRLSVLAGEGPRRFSRAAVDAYHQGRVLENVAALARAGETPVSAARKVRQRLHAEELGMPRPFAVRLKAMPITWRSVFSPAELAAACVRDGEGCRWCRAREFADFRGLRPPEFSPALKELFGADPCGVCGPGLLAPFMAALGARVRAGDRRPPGPPPRPSEAERQAAREWASQRAVTASARPSVDDDGKALVARRLRETRERLKAAKRRGDQRHAIRLQQTLQSLTADASAIDARAPKRGQR</sequence>
<evidence type="ECO:0000313" key="3">
    <source>
        <dbReference type="Proteomes" id="UP001282474"/>
    </source>
</evidence>
<proteinExistence type="predicted"/>